<gene>
    <name evidence="3" type="ORF">EW093_07530</name>
</gene>
<feature type="coiled-coil region" evidence="1">
    <location>
        <begin position="3"/>
        <end position="37"/>
    </location>
</feature>
<dbReference type="GO" id="GO:0005524">
    <property type="term" value="F:ATP binding"/>
    <property type="evidence" value="ECO:0007669"/>
    <property type="project" value="InterPro"/>
</dbReference>
<dbReference type="GO" id="GO:0003677">
    <property type="term" value="F:DNA binding"/>
    <property type="evidence" value="ECO:0007669"/>
    <property type="project" value="InterPro"/>
</dbReference>
<dbReference type="SUPFAM" id="SSF52540">
    <property type="entry name" value="P-loop containing nucleoside triphosphate hydrolases"/>
    <property type="match status" value="2"/>
</dbReference>
<keyword evidence="3" id="KW-0547">Nucleotide-binding</keyword>
<dbReference type="InterPro" id="IPR054347">
    <property type="entry name" value="TOTE_primase"/>
</dbReference>
<evidence type="ECO:0000313" key="3">
    <source>
        <dbReference type="EMBL" id="QEN04558.1"/>
    </source>
</evidence>
<dbReference type="GO" id="GO:0016787">
    <property type="term" value="F:hydrolase activity"/>
    <property type="evidence" value="ECO:0007669"/>
    <property type="project" value="InterPro"/>
</dbReference>
<dbReference type="OrthoDB" id="9802848at2"/>
<dbReference type="Proteomes" id="UP000323824">
    <property type="component" value="Chromosome"/>
</dbReference>
<dbReference type="EMBL" id="CP035807">
    <property type="protein sequence ID" value="QEN04558.1"/>
    <property type="molecule type" value="Genomic_DNA"/>
</dbReference>
<protein>
    <submittedName>
        <fullName evidence="3">DEAD/DEAH box helicase</fullName>
    </submittedName>
</protein>
<dbReference type="InterPro" id="IPR006935">
    <property type="entry name" value="Helicase/UvrB_N"/>
</dbReference>
<keyword evidence="1" id="KW-0175">Coiled coil</keyword>
<sequence>MERPDLQNKLNKLQAELDKINIKRDILLQEIKNIQKQLNITRTSLSTMEKVKLFQSLFRGRTDVYPRRFETQHGKSGYSPVCTNQWKSGLCNKPKIKCTECNNRNFEIFSEETIYYHLKGHKAGESQDKEFVAGIYPILQDDTCYFLAIDFDKKEWENDIKATVQTCREIGIDYALERSRSGNGAHLWIFFDEPIPCDVSRKLGTLILTKTMEKYPELGFNSYDRMFPNQDKLPKGGFGNLIALPLQKKARNQNNSLFIDDDLNPYNDPWDFLLACKKYTKTYIENVLSNYPNNVISLPLPILGELDDSPWEKNFDLKQPKINIKTPGIIVKITLRNQLFISKKELIPQLQNQIIRLASFQNPEFYKKQAMRLSTWNIPRIITCAENHKDFISIPRGCSEDLLKLLNDNNINYDLEDKLLSYKPIDIIFLGKLYPKQKKAVKEILKYDSGILSATTAFGKTIVALYILASRKQKTLILVHRKQLQDQWKQRIHDFLGTDVNVGTIGGGNNKPTGIIDIALLQSLNKKGKVDPLIKNYGQLIVDECHHISAPSFERIAKSFTGKYTLGLTATLNRKDGQQPIITMNLGPVRFKVDSKSEISKSSYIHNVITRYTNFNLPDSIENNEMLKFNQICKELVSNNKRNEIIINDAVHLIKNGATPIILTERREHVLILHDLAIKNIGNVITLFGGMGKKKQKKALDQINSEDNNSRLIIATGKYIGEGFDDPKLDTLLLAMPISWKGTLTQYAGRLHRSHHNKKEVQIYDYVDQNIPMLNRMYNKRKAGYKLIGYNFKDVNYENDLLK</sequence>
<name>A0A5C1QB19_9SPIO</name>
<dbReference type="InterPro" id="IPR050742">
    <property type="entry name" value="Helicase_Restrict-Modif_Enz"/>
</dbReference>
<dbReference type="RefSeq" id="WP_149567804.1">
    <property type="nucleotide sequence ID" value="NZ_CP035807.1"/>
</dbReference>
<evidence type="ECO:0000313" key="4">
    <source>
        <dbReference type="Proteomes" id="UP000323824"/>
    </source>
</evidence>
<dbReference type="PANTHER" id="PTHR47396:SF1">
    <property type="entry name" value="ATP-DEPENDENT HELICASE IRC3-RELATED"/>
    <property type="match status" value="1"/>
</dbReference>
<keyword evidence="4" id="KW-1185">Reference proteome</keyword>
<reference evidence="3 4" key="2">
    <citation type="submission" date="2019-09" db="EMBL/GenBank/DDBJ databases">
        <title>Complete Genome Sequence and Methylome Analysis of free living Spirochaetas.</title>
        <authorList>
            <person name="Leshcheva N."/>
            <person name="Mikheeva N."/>
        </authorList>
    </citation>
    <scope>NUCLEOTIDE SEQUENCE [LARGE SCALE GENOMIC DNA]</scope>
    <source>
        <strain evidence="3 4">P</strain>
    </source>
</reference>
<organism evidence="3 4">
    <name type="scientific">Thiospirochaeta perfilievii</name>
    <dbReference type="NCBI Taxonomy" id="252967"/>
    <lineage>
        <taxon>Bacteria</taxon>
        <taxon>Pseudomonadati</taxon>
        <taxon>Spirochaetota</taxon>
        <taxon>Spirochaetia</taxon>
        <taxon>Spirochaetales</taxon>
        <taxon>Spirochaetaceae</taxon>
        <taxon>Thiospirochaeta</taxon>
    </lineage>
</organism>
<dbReference type="PANTHER" id="PTHR47396">
    <property type="entry name" value="TYPE I RESTRICTION ENZYME ECOKI R PROTEIN"/>
    <property type="match status" value="1"/>
</dbReference>
<dbReference type="GO" id="GO:0004386">
    <property type="term" value="F:helicase activity"/>
    <property type="evidence" value="ECO:0007669"/>
    <property type="project" value="UniProtKB-KW"/>
</dbReference>
<dbReference type="KEGG" id="sper:EW093_07530"/>
<dbReference type="InterPro" id="IPR027417">
    <property type="entry name" value="P-loop_NTPase"/>
</dbReference>
<dbReference type="Gene3D" id="3.40.50.300">
    <property type="entry name" value="P-loop containing nucleotide triphosphate hydrolases"/>
    <property type="match status" value="2"/>
</dbReference>
<keyword evidence="3" id="KW-0347">Helicase</keyword>
<evidence type="ECO:0000259" key="2">
    <source>
        <dbReference type="PROSITE" id="PS51192"/>
    </source>
</evidence>
<dbReference type="AlphaFoldDB" id="A0A5C1QB19"/>
<reference evidence="3 4" key="1">
    <citation type="submission" date="2019-02" db="EMBL/GenBank/DDBJ databases">
        <authorList>
            <person name="Fomenkov A."/>
            <person name="Dubinina G."/>
            <person name="Grabovich M."/>
            <person name="Vincze T."/>
            <person name="Roberts R.J."/>
        </authorList>
    </citation>
    <scope>NUCLEOTIDE SEQUENCE [LARGE SCALE GENOMIC DNA]</scope>
    <source>
        <strain evidence="3 4">P</strain>
    </source>
</reference>
<feature type="domain" description="Helicase ATP-binding" evidence="2">
    <location>
        <begin position="441"/>
        <end position="590"/>
    </location>
</feature>
<dbReference type="InterPro" id="IPR014001">
    <property type="entry name" value="Helicase_ATP-bd"/>
</dbReference>
<dbReference type="Pfam" id="PF04851">
    <property type="entry name" value="ResIII"/>
    <property type="match status" value="1"/>
</dbReference>
<dbReference type="GO" id="GO:0005829">
    <property type="term" value="C:cytosol"/>
    <property type="evidence" value="ECO:0007669"/>
    <property type="project" value="TreeGrafter"/>
</dbReference>
<dbReference type="CDD" id="cd17926">
    <property type="entry name" value="DEXHc_RE"/>
    <property type="match status" value="1"/>
</dbReference>
<accession>A0A5C1QB19</accession>
<proteinExistence type="predicted"/>
<dbReference type="CDD" id="cd18785">
    <property type="entry name" value="SF2_C"/>
    <property type="match status" value="1"/>
</dbReference>
<keyword evidence="3" id="KW-0067">ATP-binding</keyword>
<dbReference type="PROSITE" id="PS51192">
    <property type="entry name" value="HELICASE_ATP_BIND_1"/>
    <property type="match status" value="1"/>
</dbReference>
<dbReference type="Pfam" id="PF22548">
    <property type="entry name" value="AEP-TOTE"/>
    <property type="match status" value="1"/>
</dbReference>
<dbReference type="SMART" id="SM00487">
    <property type="entry name" value="DEXDc"/>
    <property type="match status" value="1"/>
</dbReference>
<keyword evidence="3" id="KW-0378">Hydrolase</keyword>
<evidence type="ECO:0000256" key="1">
    <source>
        <dbReference type="SAM" id="Coils"/>
    </source>
</evidence>